<protein>
    <submittedName>
        <fullName evidence="1">Uncharacterized protein</fullName>
    </submittedName>
</protein>
<evidence type="ECO:0000313" key="1">
    <source>
        <dbReference type="EMBL" id="CAK6950042.1"/>
    </source>
</evidence>
<reference evidence="1 2" key="1">
    <citation type="submission" date="2024-01" db="EMBL/GenBank/DDBJ databases">
        <authorList>
            <person name="Alioto T."/>
            <person name="Alioto T."/>
            <person name="Gomez Garrido J."/>
        </authorList>
    </citation>
    <scope>NUCLEOTIDE SEQUENCE [LARGE SCALE GENOMIC DNA]</scope>
</reference>
<accession>A0AAV1MTT0</accession>
<dbReference type="Proteomes" id="UP001314229">
    <property type="component" value="Unassembled WGS sequence"/>
</dbReference>
<dbReference type="AlphaFoldDB" id="A0AAV1MTT0"/>
<organism evidence="1 2">
    <name type="scientific">Scomber scombrus</name>
    <name type="common">Atlantic mackerel</name>
    <name type="synonym">Scomber vernalis</name>
    <dbReference type="NCBI Taxonomy" id="13677"/>
    <lineage>
        <taxon>Eukaryota</taxon>
        <taxon>Metazoa</taxon>
        <taxon>Chordata</taxon>
        <taxon>Craniata</taxon>
        <taxon>Vertebrata</taxon>
        <taxon>Euteleostomi</taxon>
        <taxon>Actinopterygii</taxon>
        <taxon>Neopterygii</taxon>
        <taxon>Teleostei</taxon>
        <taxon>Neoteleostei</taxon>
        <taxon>Acanthomorphata</taxon>
        <taxon>Pelagiaria</taxon>
        <taxon>Scombriformes</taxon>
        <taxon>Scombridae</taxon>
        <taxon>Scomber</taxon>
    </lineage>
</organism>
<sequence length="134" mass="15196">MLIDMNLTCPQPPSRPHSGRKQSLLLLKCKGNRSAFYSSSKREITIPRVVIFQFVSGWLLAAVCHTVDLEETFRDVMVRVFGPRQGRKTCSRWAKKLCGHTFLNSSSTAYSRDQNIRSSHANTAVTTSRFHSHI</sequence>
<name>A0AAV1MTT0_SCOSC</name>
<proteinExistence type="predicted"/>
<comment type="caution">
    <text evidence="1">The sequence shown here is derived from an EMBL/GenBank/DDBJ whole genome shotgun (WGS) entry which is preliminary data.</text>
</comment>
<gene>
    <name evidence="1" type="ORF">FSCOSCO3_A019121</name>
</gene>
<evidence type="ECO:0000313" key="2">
    <source>
        <dbReference type="Proteomes" id="UP001314229"/>
    </source>
</evidence>
<dbReference type="EMBL" id="CAWUFR010000002">
    <property type="protein sequence ID" value="CAK6950042.1"/>
    <property type="molecule type" value="Genomic_DNA"/>
</dbReference>
<keyword evidence="2" id="KW-1185">Reference proteome</keyword>